<protein>
    <submittedName>
        <fullName evidence="2">VOC family protein</fullName>
    </submittedName>
</protein>
<dbReference type="InterPro" id="IPR029068">
    <property type="entry name" value="Glyas_Bleomycin-R_OHBP_Dase"/>
</dbReference>
<dbReference type="InterPro" id="IPR025870">
    <property type="entry name" value="Glyoxalase-like_dom"/>
</dbReference>
<dbReference type="PROSITE" id="PS51819">
    <property type="entry name" value="VOC"/>
    <property type="match status" value="1"/>
</dbReference>
<proteinExistence type="predicted"/>
<sequence length="222" mass="23348">MKLRLPVDHLVCVVNDLSRAVTSFVDADFTATPISRHSDAMGTANSCILLDGAYIELMGIVAGTPANEGWRALLAQGHGLKGIALASDDIAATEKALELQGIAGEVRHFSRAVPEGELRFSVIRLPREMTPGLQCLYCQHHTPALLWTLDAMRHANGATRILSASAPGVEALSPLAVSTDGLPMADTPQAAIVIGTAEPVSAERRDAILAATGIAIETRPGK</sequence>
<keyword evidence="3" id="KW-1185">Reference proteome</keyword>
<dbReference type="Proteomes" id="UP000323258">
    <property type="component" value="Unassembled WGS sequence"/>
</dbReference>
<name>A0A5D4GYG9_9HYPH</name>
<evidence type="ECO:0000313" key="2">
    <source>
        <dbReference type="EMBL" id="TYR31570.1"/>
    </source>
</evidence>
<dbReference type="PANTHER" id="PTHR40265">
    <property type="entry name" value="BLL2707 PROTEIN"/>
    <property type="match status" value="1"/>
</dbReference>
<dbReference type="Pfam" id="PF13468">
    <property type="entry name" value="Glyoxalase_3"/>
    <property type="match status" value="1"/>
</dbReference>
<gene>
    <name evidence="2" type="ORF">FY036_14990</name>
</gene>
<evidence type="ECO:0000313" key="3">
    <source>
        <dbReference type="Proteomes" id="UP000323258"/>
    </source>
</evidence>
<dbReference type="Gene3D" id="3.10.180.10">
    <property type="entry name" value="2,3-Dihydroxybiphenyl 1,2-Dioxygenase, domain 1"/>
    <property type="match status" value="1"/>
</dbReference>
<dbReference type="EMBL" id="VSZS01000064">
    <property type="protein sequence ID" value="TYR31570.1"/>
    <property type="molecule type" value="Genomic_DNA"/>
</dbReference>
<dbReference type="InterPro" id="IPR037523">
    <property type="entry name" value="VOC_core"/>
</dbReference>
<accession>A0A5D4GYG9</accession>
<evidence type="ECO:0000259" key="1">
    <source>
        <dbReference type="PROSITE" id="PS51819"/>
    </source>
</evidence>
<dbReference type="RefSeq" id="WP_148915541.1">
    <property type="nucleotide sequence ID" value="NZ_VSZS01000064.1"/>
</dbReference>
<comment type="caution">
    <text evidence="2">The sequence shown here is derived from an EMBL/GenBank/DDBJ whole genome shotgun (WGS) entry which is preliminary data.</text>
</comment>
<dbReference type="AlphaFoldDB" id="A0A5D4GYG9"/>
<dbReference type="PANTHER" id="PTHR40265:SF1">
    <property type="entry name" value="GLYOXALASE-LIKE DOMAIN-CONTAINING PROTEIN"/>
    <property type="match status" value="1"/>
</dbReference>
<reference evidence="2 3" key="2">
    <citation type="submission" date="2019-09" db="EMBL/GenBank/DDBJ databases">
        <title>Mesorhizobium sp. MaA-C15 isolated from Microcystis aeruginosa.</title>
        <authorList>
            <person name="Jeong S.E."/>
            <person name="Jin H.M."/>
            <person name="Jeon C.O."/>
        </authorList>
    </citation>
    <scope>NUCLEOTIDE SEQUENCE [LARGE SCALE GENOMIC DNA]</scope>
    <source>
        <strain evidence="2 3">MaA-C15</strain>
    </source>
</reference>
<organism evidence="2 3">
    <name type="scientific">Neoaquamicrobium microcysteis</name>
    <dbReference type="NCBI Taxonomy" id="2682781"/>
    <lineage>
        <taxon>Bacteria</taxon>
        <taxon>Pseudomonadati</taxon>
        <taxon>Pseudomonadota</taxon>
        <taxon>Alphaproteobacteria</taxon>
        <taxon>Hyphomicrobiales</taxon>
        <taxon>Phyllobacteriaceae</taxon>
        <taxon>Neoaquamicrobium</taxon>
    </lineage>
</organism>
<feature type="domain" description="VOC" evidence="1">
    <location>
        <begin position="6"/>
        <end position="136"/>
    </location>
</feature>
<dbReference type="OrthoDB" id="9812467at2"/>
<dbReference type="SUPFAM" id="SSF54593">
    <property type="entry name" value="Glyoxalase/Bleomycin resistance protein/Dihydroxybiphenyl dioxygenase"/>
    <property type="match status" value="1"/>
</dbReference>
<reference evidence="2 3" key="1">
    <citation type="submission" date="2019-08" db="EMBL/GenBank/DDBJ databases">
        <authorList>
            <person name="Seo Y.L."/>
        </authorList>
    </citation>
    <scope>NUCLEOTIDE SEQUENCE [LARGE SCALE GENOMIC DNA]</scope>
    <source>
        <strain evidence="2 3">MaA-C15</strain>
    </source>
</reference>